<protein>
    <recommendedName>
        <fullName evidence="3">Reverse transcriptase domain-containing protein</fullName>
    </recommendedName>
</protein>
<gene>
    <name evidence="1" type="ORF">PCOR1329_LOCUS46653</name>
</gene>
<sequence>MCGNLQELFLNMFDLGMALLGRPSTLQDEQHFVGYWQVFMAASIAWFEPEAQDAPAYANTTRSVLRRHATELVEWVGGPRPPSTPACLVQKLRLMRAERLQLLIENISVTLLLNFNLAQLEHNGRVSRGQNLVHELYGDVSLVRVVFHEIFELGISYKSLSMAEIGVEAANTSQSSGGGDAQHAAQWTQPSAAALVDSMRAELQSAFDRQGAALGSILSNGMGQVQAALAAQKDVAETTARLDAEMRRMGRIIGIMEETRPVPPSPGPAWSRDIDRAVVVVTSKAPIPINTMEGALREVVMLAELDGKFKFEGEEMGTKFFMRMEGNASLALRNLLGRMRIGQGRDLSWRELSSWLPTGGPTPIFLSVDKNGRQVAREIAAKKMRKMVEPVVCQRVFVNPIAPRRTEATLSLNWRQFLQVSVPSPGATPAAQWNARALDHTGSTARVSMTQRSRSWNQKLKSGYFSKFARVWGRAGEVLWQGEEIVPGKILRVAAAYYDDVKEQRGRKVFAHWNVRNFDVPAAVARQVPDIIQGDLGWAALRPDERVVVISGEFNFGDHPGHQNFEFPQHTVARAAHPQERRRAQSFRGAAETVAPRATHWPPARGHASRIDKIFAGWPPWPLGHSAQVAGVHGEPEKLRRQNAIDHGPFWVTWRARPTAARPRDKPAPIAAHIIQHESFKWRIEQYIQACRWRRRRRTSDAARARLLQAAALEVRDLFIRHVSWSKSSVAMIYRQAARALARRDRKMGAMLLERRTWLNEMMEIDEVAGGRPTNAPEIKRRHTLAQRKDANASGAELLRGLEASPGGRLRGQLRALQRRSASWAPPPRRYLGAFLIDGVKTQTVGQLNAGLAAHWGKVVRDPTDARPLMLNNTGAKAIASAADRCLSVAAAKVVPFSQRGFVQHRNFIENVIEMDGLARIASMRSMEARGCHGPAASGGGGPFLFSFDFARAFPSVRRDWIECVLKHWERPSGALELIMIPYADARGLDTSPMRAVMSAIRASSSLGVEAWLAGALTISERRRSTSKVQQLLGSECPGWARFSVASQLEMRATAAAATPFDPTTLLRDYQTKMITALSYKAQMYSLPQALHADEQFVLARLPRASGSLLRRSDFPHLTQLGPPQITPVKAFALASRMRAGATTVSTRRGVASRIDEVAMETLPLPRAVATPWPVFWQVPERSLDLVFLDARHDYEAVAADVVAWRPKVRPGGILSGHDFSWMFPTVAMAVYSAAFDSPERTIHLAPDGVWWLQL</sequence>
<accession>A0ABN9UA93</accession>
<evidence type="ECO:0000313" key="1">
    <source>
        <dbReference type="EMBL" id="CAK0856203.1"/>
    </source>
</evidence>
<dbReference type="Pfam" id="PF13578">
    <property type="entry name" value="Methyltransf_24"/>
    <property type="match status" value="1"/>
</dbReference>
<name>A0ABN9UA93_9DINO</name>
<dbReference type="Proteomes" id="UP001189429">
    <property type="component" value="Unassembled WGS sequence"/>
</dbReference>
<evidence type="ECO:0008006" key="3">
    <source>
        <dbReference type="Google" id="ProtNLM"/>
    </source>
</evidence>
<dbReference type="Gene3D" id="3.40.50.150">
    <property type="entry name" value="Vaccinia Virus protein VP39"/>
    <property type="match status" value="1"/>
</dbReference>
<comment type="caution">
    <text evidence="1">The sequence shown here is derived from an EMBL/GenBank/DDBJ whole genome shotgun (WGS) entry which is preliminary data.</text>
</comment>
<reference evidence="1" key="1">
    <citation type="submission" date="2023-10" db="EMBL/GenBank/DDBJ databases">
        <authorList>
            <person name="Chen Y."/>
            <person name="Shah S."/>
            <person name="Dougan E. K."/>
            <person name="Thang M."/>
            <person name="Chan C."/>
        </authorList>
    </citation>
    <scope>NUCLEOTIDE SEQUENCE [LARGE SCALE GENOMIC DNA]</scope>
</reference>
<evidence type="ECO:0000313" key="2">
    <source>
        <dbReference type="Proteomes" id="UP001189429"/>
    </source>
</evidence>
<dbReference type="EMBL" id="CAUYUJ010015615">
    <property type="protein sequence ID" value="CAK0856203.1"/>
    <property type="molecule type" value="Genomic_DNA"/>
</dbReference>
<organism evidence="1 2">
    <name type="scientific">Prorocentrum cordatum</name>
    <dbReference type="NCBI Taxonomy" id="2364126"/>
    <lineage>
        <taxon>Eukaryota</taxon>
        <taxon>Sar</taxon>
        <taxon>Alveolata</taxon>
        <taxon>Dinophyceae</taxon>
        <taxon>Prorocentrales</taxon>
        <taxon>Prorocentraceae</taxon>
        <taxon>Prorocentrum</taxon>
    </lineage>
</organism>
<keyword evidence="2" id="KW-1185">Reference proteome</keyword>
<proteinExistence type="predicted"/>
<dbReference type="InterPro" id="IPR029063">
    <property type="entry name" value="SAM-dependent_MTases_sf"/>
</dbReference>